<organism evidence="1">
    <name type="scientific">marine metagenome</name>
    <dbReference type="NCBI Taxonomy" id="408172"/>
    <lineage>
        <taxon>unclassified sequences</taxon>
        <taxon>metagenomes</taxon>
        <taxon>ecological metagenomes</taxon>
    </lineage>
</organism>
<name>A0A383ACD0_9ZZZZ</name>
<protein>
    <recommendedName>
        <fullName evidence="2">SsuA/THI5-like domain-containing protein</fullName>
    </recommendedName>
</protein>
<proteinExistence type="predicted"/>
<feature type="non-terminal residue" evidence="1">
    <location>
        <position position="53"/>
    </location>
</feature>
<sequence length="53" mass="5726">MPRDEPPSYAAGGKVAKVDRVEWLYIPDASTAMNALIAGEIDLFEAPPIDLLP</sequence>
<gene>
    <name evidence="1" type="ORF">METZ01_LOCUS458104</name>
</gene>
<dbReference type="SUPFAM" id="SSF53850">
    <property type="entry name" value="Periplasmic binding protein-like II"/>
    <property type="match status" value="1"/>
</dbReference>
<reference evidence="1" key="1">
    <citation type="submission" date="2018-05" db="EMBL/GenBank/DDBJ databases">
        <authorList>
            <person name="Lanie J.A."/>
            <person name="Ng W.-L."/>
            <person name="Kazmierczak K.M."/>
            <person name="Andrzejewski T.M."/>
            <person name="Davidsen T.M."/>
            <person name="Wayne K.J."/>
            <person name="Tettelin H."/>
            <person name="Glass J.I."/>
            <person name="Rusch D."/>
            <person name="Podicherti R."/>
            <person name="Tsui H.-C.T."/>
            <person name="Winkler M.E."/>
        </authorList>
    </citation>
    <scope>NUCLEOTIDE SEQUENCE</scope>
</reference>
<dbReference type="AlphaFoldDB" id="A0A383ACD0"/>
<dbReference type="Gene3D" id="3.40.190.10">
    <property type="entry name" value="Periplasmic binding protein-like II"/>
    <property type="match status" value="1"/>
</dbReference>
<accession>A0A383ACD0</accession>
<dbReference type="EMBL" id="UINC01190885">
    <property type="protein sequence ID" value="SVE05250.1"/>
    <property type="molecule type" value="Genomic_DNA"/>
</dbReference>
<evidence type="ECO:0000313" key="1">
    <source>
        <dbReference type="EMBL" id="SVE05250.1"/>
    </source>
</evidence>
<evidence type="ECO:0008006" key="2">
    <source>
        <dbReference type="Google" id="ProtNLM"/>
    </source>
</evidence>